<protein>
    <submittedName>
        <fullName evidence="5">CHRD domain-containing protein</fullName>
    </submittedName>
</protein>
<dbReference type="Pfam" id="PF07452">
    <property type="entry name" value="CHRD"/>
    <property type="match status" value="1"/>
</dbReference>
<proteinExistence type="predicted"/>
<evidence type="ECO:0000256" key="2">
    <source>
        <dbReference type="SAM" id="Phobius"/>
    </source>
</evidence>
<keyword evidence="3" id="KW-0732">Signal</keyword>
<feature type="region of interest" description="Disordered" evidence="1">
    <location>
        <begin position="173"/>
        <end position="192"/>
    </location>
</feature>
<feature type="domain" description="CHRD" evidence="4">
    <location>
        <begin position="44"/>
        <end position="173"/>
    </location>
</feature>
<accession>A0A560W7M6</accession>
<reference evidence="5 6" key="1">
    <citation type="submission" date="2019-06" db="EMBL/GenBank/DDBJ databases">
        <title>Sequencing the genomes of 1000 actinobacteria strains.</title>
        <authorList>
            <person name="Klenk H.-P."/>
        </authorList>
    </citation>
    <scope>NUCLEOTIDE SEQUENCE [LARGE SCALE GENOMIC DNA]</scope>
    <source>
        <strain evidence="5 6">DSM 18935</strain>
    </source>
</reference>
<gene>
    <name evidence="5" type="ORF">FB557_2247</name>
</gene>
<feature type="chain" id="PRO_5021839126" evidence="3">
    <location>
        <begin position="29"/>
        <end position="254"/>
    </location>
</feature>
<evidence type="ECO:0000259" key="4">
    <source>
        <dbReference type="Pfam" id="PF07452"/>
    </source>
</evidence>
<evidence type="ECO:0000256" key="1">
    <source>
        <dbReference type="SAM" id="MobiDB-lite"/>
    </source>
</evidence>
<dbReference type="RefSeq" id="WP_144857711.1">
    <property type="nucleotide sequence ID" value="NZ_BAAAYT010000002.1"/>
</dbReference>
<evidence type="ECO:0000313" key="5">
    <source>
        <dbReference type="EMBL" id="TWD13620.1"/>
    </source>
</evidence>
<evidence type="ECO:0000313" key="6">
    <source>
        <dbReference type="Proteomes" id="UP000315628"/>
    </source>
</evidence>
<evidence type="ECO:0000256" key="3">
    <source>
        <dbReference type="SAM" id="SignalP"/>
    </source>
</evidence>
<organism evidence="5 6">
    <name type="scientific">Marihabitans asiaticum</name>
    <dbReference type="NCBI Taxonomy" id="415218"/>
    <lineage>
        <taxon>Bacteria</taxon>
        <taxon>Bacillati</taxon>
        <taxon>Actinomycetota</taxon>
        <taxon>Actinomycetes</taxon>
        <taxon>Micrococcales</taxon>
        <taxon>Intrasporangiaceae</taxon>
        <taxon>Marihabitans</taxon>
    </lineage>
</organism>
<sequence length="254" mass="25843">MKRTTTKTALTALAVPSLLGLSALPAAADNHDTVEMMSTLTELNDSGGSGDAWVKVSGNTVTAKLTVSGLLEGAPHAQHIHIGGNNSCPDPNMKGTGVDGAIRVTDAADDYGMVKVSLTGNDADTSADAALDVDNFPADGSYTYERTFDVPDDVAKDLHEGNGVVVVHGVDHNDSGTYDGDQKSDLDDSLPAEATNPALCGALEMGQMSAPSGGVQTGGGSTEGVEYAPVLLGGGLLAAVGSGFLLVQRRRTES</sequence>
<dbReference type="AlphaFoldDB" id="A0A560W7M6"/>
<keyword evidence="2" id="KW-0812">Transmembrane</keyword>
<dbReference type="InterPro" id="IPR010895">
    <property type="entry name" value="CHRD"/>
</dbReference>
<dbReference type="EMBL" id="VIUW01000004">
    <property type="protein sequence ID" value="TWD13620.1"/>
    <property type="molecule type" value="Genomic_DNA"/>
</dbReference>
<keyword evidence="2" id="KW-0472">Membrane</keyword>
<keyword evidence="6" id="KW-1185">Reference proteome</keyword>
<name>A0A560W7M6_9MICO</name>
<dbReference type="OrthoDB" id="2991218at2"/>
<keyword evidence="2" id="KW-1133">Transmembrane helix</keyword>
<feature type="signal peptide" evidence="3">
    <location>
        <begin position="1"/>
        <end position="28"/>
    </location>
</feature>
<comment type="caution">
    <text evidence="5">The sequence shown here is derived from an EMBL/GenBank/DDBJ whole genome shotgun (WGS) entry which is preliminary data.</text>
</comment>
<dbReference type="Proteomes" id="UP000315628">
    <property type="component" value="Unassembled WGS sequence"/>
</dbReference>
<feature type="compositionally biased region" description="Basic and acidic residues" evidence="1">
    <location>
        <begin position="173"/>
        <end position="186"/>
    </location>
</feature>
<feature type="transmembrane region" description="Helical" evidence="2">
    <location>
        <begin position="227"/>
        <end position="247"/>
    </location>
</feature>